<keyword evidence="2" id="KW-0378">Hydrolase</keyword>
<reference evidence="2 3" key="1">
    <citation type="submission" date="2019-02" db="EMBL/GenBank/DDBJ databases">
        <title>Apibacter muscae sp. nov.: a novel member of the house fly microbiota.</title>
        <authorList>
            <person name="Park R."/>
        </authorList>
    </citation>
    <scope>NUCLEOTIDE SEQUENCE [LARGE SCALE GENOMIC DNA]</scope>
    <source>
        <strain evidence="2 3">AL1</strain>
    </source>
</reference>
<dbReference type="EMBL" id="SELH01000016">
    <property type="protein sequence ID" value="TWP29157.1"/>
    <property type="molecule type" value="Genomic_DNA"/>
</dbReference>
<evidence type="ECO:0000313" key="2">
    <source>
        <dbReference type="EMBL" id="TWP29157.1"/>
    </source>
</evidence>
<evidence type="ECO:0000313" key="3">
    <source>
        <dbReference type="Proteomes" id="UP000319499"/>
    </source>
</evidence>
<protein>
    <submittedName>
        <fullName evidence="2">DEAD/DEAH box helicase</fullName>
    </submittedName>
</protein>
<dbReference type="SUPFAM" id="SSF52540">
    <property type="entry name" value="P-loop containing nucleoside triphosphate hydrolases"/>
    <property type="match status" value="2"/>
</dbReference>
<gene>
    <name evidence="2" type="ORF">ETU09_04765</name>
</gene>
<dbReference type="InterPro" id="IPR000330">
    <property type="entry name" value="SNF2_N"/>
</dbReference>
<dbReference type="GO" id="GO:0004386">
    <property type="term" value="F:helicase activity"/>
    <property type="evidence" value="ECO:0007669"/>
    <property type="project" value="UniProtKB-KW"/>
</dbReference>
<keyword evidence="2" id="KW-0347">Helicase</keyword>
<proteinExistence type="predicted"/>
<comment type="caution">
    <text evidence="2">The sequence shown here is derived from an EMBL/GenBank/DDBJ whole genome shotgun (WGS) entry which is preliminary data.</text>
</comment>
<dbReference type="PANTHER" id="PTHR10799">
    <property type="entry name" value="SNF2/RAD54 HELICASE FAMILY"/>
    <property type="match status" value="1"/>
</dbReference>
<dbReference type="OrthoDB" id="9760715at2"/>
<dbReference type="RefSeq" id="WP_146292189.1">
    <property type="nucleotide sequence ID" value="NZ_SELH01000016.1"/>
</dbReference>
<dbReference type="Pfam" id="PF00176">
    <property type="entry name" value="SNF2-rel_dom"/>
    <property type="match status" value="1"/>
</dbReference>
<evidence type="ECO:0000259" key="1">
    <source>
        <dbReference type="Pfam" id="PF00176"/>
    </source>
</evidence>
<dbReference type="Gene3D" id="3.40.50.10810">
    <property type="entry name" value="Tandem AAA-ATPase domain"/>
    <property type="match status" value="1"/>
</dbReference>
<dbReference type="InterPro" id="IPR038718">
    <property type="entry name" value="SNF2-like_sf"/>
</dbReference>
<keyword evidence="2" id="KW-0067">ATP-binding</keyword>
<dbReference type="Proteomes" id="UP000319499">
    <property type="component" value="Unassembled WGS sequence"/>
</dbReference>
<accession>A0A563DGA0</accession>
<dbReference type="InterPro" id="IPR027417">
    <property type="entry name" value="P-loop_NTPase"/>
</dbReference>
<dbReference type="AlphaFoldDB" id="A0A563DGA0"/>
<dbReference type="Gene3D" id="3.40.50.300">
    <property type="entry name" value="P-loop containing nucleotide triphosphate hydrolases"/>
    <property type="match status" value="1"/>
</dbReference>
<name>A0A563DGA0_9FLAO</name>
<sequence length="410" mass="48632">MKPLLFQQEAAKGHLSAWKCGALFMEPGTSKTRIAVELVNRINNLDLVVWVTPLRLIEPQGHLPSTKDEIQKWGGFHCKNVIYIGVETISLSQVKYINLYQRIKNAKRVFIVVDESSKIKNLSAVRTQRVLSLGEMTPFKLILNGTPFSKNILDVYSQMNFLSPKILNMTAADFENIFCRKKRIIKYLGKWKQRKIYDREFITGFENIDLLYSMTRHYVYEYDLNLQIKQYWNNYNYVIGEQEKEEYYYLKNKYLDNERLLMLNNNIFLEMTQKMQHSYCISESKFEVLDKHFQSYPIDQHIIFCKYIKSREECLKRYPKATVLNYQSESMGLNLQHLPLVIFFDKIWDYALRVQGSRRSYRVGQEKDCRYFDLTGDVGLEKLINDNIAKKGVQMEYFKKLSKNELKEIL</sequence>
<dbReference type="GO" id="GO:0005524">
    <property type="term" value="F:ATP binding"/>
    <property type="evidence" value="ECO:0007669"/>
    <property type="project" value="InterPro"/>
</dbReference>
<organism evidence="2 3">
    <name type="scientific">Apibacter muscae</name>
    <dbReference type="NCBI Taxonomy" id="2509004"/>
    <lineage>
        <taxon>Bacteria</taxon>
        <taxon>Pseudomonadati</taxon>
        <taxon>Bacteroidota</taxon>
        <taxon>Flavobacteriia</taxon>
        <taxon>Flavobacteriales</taxon>
        <taxon>Weeksellaceae</taxon>
        <taxon>Apibacter</taxon>
    </lineage>
</organism>
<feature type="domain" description="SNF2 N-terminal" evidence="1">
    <location>
        <begin position="78"/>
        <end position="195"/>
    </location>
</feature>
<keyword evidence="3" id="KW-1185">Reference proteome</keyword>
<keyword evidence="2" id="KW-0547">Nucleotide-binding</keyword>